<dbReference type="PANTHER" id="PTHR36710:SF13">
    <property type="entry name" value="PUTATIVE-RELATED"/>
    <property type="match status" value="1"/>
</dbReference>
<dbReference type="AlphaFoldDB" id="A0A978UFF5"/>
<dbReference type="EMBL" id="JAEACU010000012">
    <property type="protein sequence ID" value="KAH7513498.1"/>
    <property type="molecule type" value="Genomic_DNA"/>
</dbReference>
<dbReference type="SUPFAM" id="SSF101148">
    <property type="entry name" value="Plant invertase/pectin methylesterase inhibitor"/>
    <property type="match status" value="1"/>
</dbReference>
<dbReference type="InterPro" id="IPR034087">
    <property type="entry name" value="C/VIF1"/>
</dbReference>
<evidence type="ECO:0000259" key="5">
    <source>
        <dbReference type="SMART" id="SM00856"/>
    </source>
</evidence>
<evidence type="ECO:0000256" key="3">
    <source>
        <dbReference type="ARBA" id="ARBA00038471"/>
    </source>
</evidence>
<evidence type="ECO:0000313" key="7">
    <source>
        <dbReference type="Proteomes" id="UP000813462"/>
    </source>
</evidence>
<evidence type="ECO:0000256" key="2">
    <source>
        <dbReference type="ARBA" id="ARBA00023157"/>
    </source>
</evidence>
<feature type="domain" description="Pectinesterase inhibitor" evidence="5">
    <location>
        <begin position="29"/>
        <end position="172"/>
    </location>
</feature>
<feature type="chain" id="PRO_5037594163" description="Pectinesterase inhibitor domain-containing protein" evidence="4">
    <location>
        <begin position="25"/>
        <end position="233"/>
    </location>
</feature>
<name>A0A978UFF5_ZIZJJ</name>
<dbReference type="InterPro" id="IPR052421">
    <property type="entry name" value="PCW_Enzyme_Inhibitor"/>
</dbReference>
<proteinExistence type="inferred from homology"/>
<dbReference type="Proteomes" id="UP000813462">
    <property type="component" value="Unassembled WGS sequence"/>
</dbReference>
<dbReference type="PANTHER" id="PTHR36710">
    <property type="entry name" value="PECTINESTERASE INHIBITOR-LIKE"/>
    <property type="match status" value="1"/>
</dbReference>
<dbReference type="FunFam" id="1.20.140.40:FF:000009">
    <property type="entry name" value="Invertase/pectin methylesterase inhibitor family protein"/>
    <property type="match status" value="1"/>
</dbReference>
<feature type="signal peptide" evidence="4">
    <location>
        <begin position="1"/>
        <end position="24"/>
    </location>
</feature>
<dbReference type="Pfam" id="PF04043">
    <property type="entry name" value="PMEI"/>
    <property type="match status" value="1"/>
</dbReference>
<evidence type="ECO:0000313" key="6">
    <source>
        <dbReference type="EMBL" id="KAH7513498.1"/>
    </source>
</evidence>
<comment type="similarity">
    <text evidence="3">Belongs to the PMEI family.</text>
</comment>
<dbReference type="Gene3D" id="1.20.140.40">
    <property type="entry name" value="Invertase/pectin methylesterase inhibitor family protein"/>
    <property type="match status" value="1"/>
</dbReference>
<dbReference type="CDD" id="cd15796">
    <property type="entry name" value="CIF_like"/>
    <property type="match status" value="1"/>
</dbReference>
<evidence type="ECO:0000256" key="4">
    <source>
        <dbReference type="SAM" id="SignalP"/>
    </source>
</evidence>
<gene>
    <name evidence="6" type="ORF">FEM48_Zijuj12G0206700</name>
</gene>
<comment type="caution">
    <text evidence="6">The sequence shown here is derived from an EMBL/GenBank/DDBJ whole genome shotgun (WGS) entry which is preliminary data.</text>
</comment>
<dbReference type="InterPro" id="IPR035513">
    <property type="entry name" value="Invertase/methylesterase_inhib"/>
</dbReference>
<dbReference type="NCBIfam" id="TIGR01614">
    <property type="entry name" value="PME_inhib"/>
    <property type="match status" value="1"/>
</dbReference>
<evidence type="ECO:0000256" key="1">
    <source>
        <dbReference type="ARBA" id="ARBA00022729"/>
    </source>
</evidence>
<reference evidence="6" key="1">
    <citation type="journal article" date="2021" name="Front. Plant Sci.">
        <title>Chromosome-Scale Genome Assembly for Chinese Sour Jujube and Insights Into Its Genome Evolution and Domestication Signature.</title>
        <authorList>
            <person name="Shen L.-Y."/>
            <person name="Luo H."/>
            <person name="Wang X.-L."/>
            <person name="Wang X.-M."/>
            <person name="Qiu X.-J."/>
            <person name="Liu H."/>
            <person name="Zhou S.-S."/>
            <person name="Jia K.-H."/>
            <person name="Nie S."/>
            <person name="Bao Y.-T."/>
            <person name="Zhang R.-G."/>
            <person name="Yun Q.-Z."/>
            <person name="Chai Y.-H."/>
            <person name="Lu J.-Y."/>
            <person name="Li Y."/>
            <person name="Zhao S.-W."/>
            <person name="Mao J.-F."/>
            <person name="Jia S.-G."/>
            <person name="Mao Y.-M."/>
        </authorList>
    </citation>
    <scope>NUCLEOTIDE SEQUENCE</scope>
    <source>
        <strain evidence="6">AT0</strain>
        <tissue evidence="6">Leaf</tissue>
    </source>
</reference>
<sequence length="233" mass="25227">MKKFTVSIFLVHAFFLLSLPISRCRIFPMDEKFIESTCKQTPNYDLCVSSLKSDPKSSTADVPGLALILVNKIKSQATKTLNHINSLLKRGPGAGKRRALDSCYSKYDAILKGDVPEAIEALTKGDYKFAEDGANDAANEANSCERGFSSGSSPLTAMNKYIHDVSAIAAALVEKPGKLLGLSSFGDYHIFILDYDVPEATEALTKGSSTLTDLNKDMHDVSAVAKAILRTLL</sequence>
<keyword evidence="2" id="KW-1015">Disulfide bond</keyword>
<dbReference type="InterPro" id="IPR006501">
    <property type="entry name" value="Pectinesterase_inhib_dom"/>
</dbReference>
<protein>
    <recommendedName>
        <fullName evidence="5">Pectinesterase inhibitor domain-containing protein</fullName>
    </recommendedName>
</protein>
<accession>A0A978UFF5</accession>
<organism evidence="6 7">
    <name type="scientific">Ziziphus jujuba var. spinosa</name>
    <dbReference type="NCBI Taxonomy" id="714518"/>
    <lineage>
        <taxon>Eukaryota</taxon>
        <taxon>Viridiplantae</taxon>
        <taxon>Streptophyta</taxon>
        <taxon>Embryophyta</taxon>
        <taxon>Tracheophyta</taxon>
        <taxon>Spermatophyta</taxon>
        <taxon>Magnoliopsida</taxon>
        <taxon>eudicotyledons</taxon>
        <taxon>Gunneridae</taxon>
        <taxon>Pentapetalae</taxon>
        <taxon>rosids</taxon>
        <taxon>fabids</taxon>
        <taxon>Rosales</taxon>
        <taxon>Rhamnaceae</taxon>
        <taxon>Paliureae</taxon>
        <taxon>Ziziphus</taxon>
    </lineage>
</organism>
<dbReference type="GO" id="GO:0004857">
    <property type="term" value="F:enzyme inhibitor activity"/>
    <property type="evidence" value="ECO:0007669"/>
    <property type="project" value="InterPro"/>
</dbReference>
<keyword evidence="1 4" id="KW-0732">Signal</keyword>
<dbReference type="SMART" id="SM00856">
    <property type="entry name" value="PMEI"/>
    <property type="match status" value="1"/>
</dbReference>